<keyword evidence="5" id="KW-0378">Hydrolase</keyword>
<dbReference type="SUPFAM" id="SSF64438">
    <property type="entry name" value="CNF1/YfiH-like putative cysteine hydrolases"/>
    <property type="match status" value="1"/>
</dbReference>
<evidence type="ECO:0000256" key="7">
    <source>
        <dbReference type="ARBA" id="ARBA00047989"/>
    </source>
</evidence>
<dbReference type="Pfam" id="PF02578">
    <property type="entry name" value="Cu-oxidase_4"/>
    <property type="match status" value="1"/>
</dbReference>
<dbReference type="GO" id="GO:0017061">
    <property type="term" value="F:S-methyl-5-thioadenosine phosphorylase activity"/>
    <property type="evidence" value="ECO:0007669"/>
    <property type="project" value="UniProtKB-EC"/>
</dbReference>
<evidence type="ECO:0000313" key="12">
    <source>
        <dbReference type="Proteomes" id="UP000012046"/>
    </source>
</evidence>
<dbReference type="InterPro" id="IPR011324">
    <property type="entry name" value="Cytotoxic_necrot_fac-like_cat"/>
</dbReference>
<dbReference type="PANTHER" id="PTHR30616:SF2">
    <property type="entry name" value="PURINE NUCLEOSIDE PHOSPHORYLASE LACC1"/>
    <property type="match status" value="1"/>
</dbReference>
<dbReference type="EMBL" id="AHTH01000005">
    <property type="protein sequence ID" value="EHR42415.1"/>
    <property type="molecule type" value="Genomic_DNA"/>
</dbReference>
<evidence type="ECO:0000256" key="5">
    <source>
        <dbReference type="ARBA" id="ARBA00022801"/>
    </source>
</evidence>
<proteinExistence type="inferred from homology"/>
<dbReference type="InterPro" id="IPR003730">
    <property type="entry name" value="Cu_polyphenol_OxRdtase"/>
</dbReference>
<dbReference type="Gene3D" id="3.60.140.10">
    <property type="entry name" value="CNF1/YfiH-like putative cysteine hydrolases"/>
    <property type="match status" value="1"/>
</dbReference>
<organism evidence="11 12">
    <name type="scientific">Alishewanella jeotgali KCTC 22429</name>
    <dbReference type="NCBI Taxonomy" id="1129374"/>
    <lineage>
        <taxon>Bacteria</taxon>
        <taxon>Pseudomonadati</taxon>
        <taxon>Pseudomonadota</taxon>
        <taxon>Gammaproteobacteria</taxon>
        <taxon>Alteromonadales</taxon>
        <taxon>Alteromonadaceae</taxon>
        <taxon>Alishewanella</taxon>
    </lineage>
</organism>
<keyword evidence="4" id="KW-0479">Metal-binding</keyword>
<dbReference type="GO" id="GO:0005507">
    <property type="term" value="F:copper ion binding"/>
    <property type="evidence" value="ECO:0007669"/>
    <property type="project" value="TreeGrafter"/>
</dbReference>
<comment type="caution">
    <text evidence="11">The sequence shown here is derived from an EMBL/GenBank/DDBJ whole genome shotgun (WGS) entry which is preliminary data.</text>
</comment>
<reference evidence="11 12" key="1">
    <citation type="journal article" date="2012" name="J. Bacteriol.">
        <title>Genome Sequence of Extracellular-Protease-Producing Alishewanella jeotgali Isolated from Traditional Korean Fermented Seafood.</title>
        <authorList>
            <person name="Jung J."/>
            <person name="Chun J."/>
            <person name="Park W."/>
        </authorList>
    </citation>
    <scope>NUCLEOTIDE SEQUENCE [LARGE SCALE GENOMIC DNA]</scope>
    <source>
        <strain evidence="11 12">KCTC 22429</strain>
    </source>
</reference>
<dbReference type="Proteomes" id="UP000012046">
    <property type="component" value="Unassembled WGS sequence"/>
</dbReference>
<evidence type="ECO:0000256" key="9">
    <source>
        <dbReference type="ARBA" id="ARBA00049893"/>
    </source>
</evidence>
<keyword evidence="6" id="KW-0862">Zinc</keyword>
<evidence type="ECO:0000256" key="1">
    <source>
        <dbReference type="ARBA" id="ARBA00000553"/>
    </source>
</evidence>
<evidence type="ECO:0000256" key="8">
    <source>
        <dbReference type="ARBA" id="ARBA00048968"/>
    </source>
</evidence>
<evidence type="ECO:0000313" key="11">
    <source>
        <dbReference type="EMBL" id="EHR42415.1"/>
    </source>
</evidence>
<accession>H3ZBV1</accession>
<sequence length="257" mass="27415">MDLINVMRPDLPSELLYPDWPAPACVKAVSSTRLGGVSGGQYASLNLGGHVGDDAANVSANRQRFGLLAQLPATPIWLNQVHGNQVLTLPQHSPEPLPTADASYSRQPRQVCLVMTADCLPLLICNTAGTEVAAVHAGWRGLAGGVIEQSLQHFQAPAAELLVWLGPAIGPAAFEVGAEVRQAFVAMMPEAEAAFTGSAGGKYLADIYALARLRLQRAGVRAIYGAEYCTFTDSARFFSYRRDGQTGRQASAIWLEP</sequence>
<dbReference type="InterPro" id="IPR038371">
    <property type="entry name" value="Cu_polyphenol_OxRdtase_sf"/>
</dbReference>
<keyword evidence="3" id="KW-0808">Transferase</keyword>
<evidence type="ECO:0000256" key="2">
    <source>
        <dbReference type="ARBA" id="ARBA00007353"/>
    </source>
</evidence>
<dbReference type="GO" id="GO:0016787">
    <property type="term" value="F:hydrolase activity"/>
    <property type="evidence" value="ECO:0007669"/>
    <property type="project" value="UniProtKB-KW"/>
</dbReference>
<dbReference type="RefSeq" id="WP_008949802.1">
    <property type="nucleotide sequence ID" value="NZ_AHTH01000005.1"/>
</dbReference>
<comment type="catalytic activity">
    <reaction evidence="7">
        <text>adenosine + H2O + H(+) = inosine + NH4(+)</text>
        <dbReference type="Rhea" id="RHEA:24408"/>
        <dbReference type="ChEBI" id="CHEBI:15377"/>
        <dbReference type="ChEBI" id="CHEBI:15378"/>
        <dbReference type="ChEBI" id="CHEBI:16335"/>
        <dbReference type="ChEBI" id="CHEBI:17596"/>
        <dbReference type="ChEBI" id="CHEBI:28938"/>
        <dbReference type="EC" id="3.5.4.4"/>
    </reaction>
    <physiologicalReaction direction="left-to-right" evidence="7">
        <dbReference type="Rhea" id="RHEA:24409"/>
    </physiologicalReaction>
</comment>
<dbReference type="STRING" id="1129374.AJE_04041"/>
<comment type="similarity">
    <text evidence="2 10">Belongs to the purine nucleoside phosphorylase YfiH/LACC1 family.</text>
</comment>
<comment type="catalytic activity">
    <reaction evidence="8">
        <text>adenosine + phosphate = alpha-D-ribose 1-phosphate + adenine</text>
        <dbReference type="Rhea" id="RHEA:27642"/>
        <dbReference type="ChEBI" id="CHEBI:16335"/>
        <dbReference type="ChEBI" id="CHEBI:16708"/>
        <dbReference type="ChEBI" id="CHEBI:43474"/>
        <dbReference type="ChEBI" id="CHEBI:57720"/>
        <dbReference type="EC" id="2.4.2.1"/>
    </reaction>
    <physiologicalReaction direction="left-to-right" evidence="8">
        <dbReference type="Rhea" id="RHEA:27643"/>
    </physiologicalReaction>
</comment>
<evidence type="ECO:0000256" key="3">
    <source>
        <dbReference type="ARBA" id="ARBA00022679"/>
    </source>
</evidence>
<dbReference type="eggNOG" id="COG1496">
    <property type="taxonomic scope" value="Bacteria"/>
</dbReference>
<dbReference type="CDD" id="cd16833">
    <property type="entry name" value="YfiH"/>
    <property type="match status" value="1"/>
</dbReference>
<protein>
    <recommendedName>
        <fullName evidence="10">Purine nucleoside phosphorylase</fullName>
    </recommendedName>
</protein>
<comment type="catalytic activity">
    <reaction evidence="1">
        <text>inosine + phosphate = alpha-D-ribose 1-phosphate + hypoxanthine</text>
        <dbReference type="Rhea" id="RHEA:27646"/>
        <dbReference type="ChEBI" id="CHEBI:17368"/>
        <dbReference type="ChEBI" id="CHEBI:17596"/>
        <dbReference type="ChEBI" id="CHEBI:43474"/>
        <dbReference type="ChEBI" id="CHEBI:57720"/>
        <dbReference type="EC" id="2.4.2.1"/>
    </reaction>
    <physiologicalReaction direction="left-to-right" evidence="1">
        <dbReference type="Rhea" id="RHEA:27647"/>
    </physiologicalReaction>
</comment>
<dbReference type="AlphaFoldDB" id="H3ZBV1"/>
<comment type="catalytic activity">
    <reaction evidence="9">
        <text>S-methyl-5'-thioadenosine + phosphate = 5-(methylsulfanyl)-alpha-D-ribose 1-phosphate + adenine</text>
        <dbReference type="Rhea" id="RHEA:11852"/>
        <dbReference type="ChEBI" id="CHEBI:16708"/>
        <dbReference type="ChEBI" id="CHEBI:17509"/>
        <dbReference type="ChEBI" id="CHEBI:43474"/>
        <dbReference type="ChEBI" id="CHEBI:58533"/>
        <dbReference type="EC" id="2.4.2.28"/>
    </reaction>
    <physiologicalReaction direction="left-to-right" evidence="9">
        <dbReference type="Rhea" id="RHEA:11853"/>
    </physiologicalReaction>
</comment>
<evidence type="ECO:0000256" key="4">
    <source>
        <dbReference type="ARBA" id="ARBA00022723"/>
    </source>
</evidence>
<dbReference type="PANTHER" id="PTHR30616">
    <property type="entry name" value="UNCHARACTERIZED PROTEIN YFIH"/>
    <property type="match status" value="1"/>
</dbReference>
<keyword evidence="12" id="KW-1185">Reference proteome</keyword>
<dbReference type="NCBIfam" id="TIGR00726">
    <property type="entry name" value="peptidoglycan editing factor PgeF"/>
    <property type="match status" value="1"/>
</dbReference>
<evidence type="ECO:0000256" key="6">
    <source>
        <dbReference type="ARBA" id="ARBA00022833"/>
    </source>
</evidence>
<dbReference type="PATRIC" id="fig|1129374.4.peg.818"/>
<evidence type="ECO:0000256" key="10">
    <source>
        <dbReference type="RuleBase" id="RU361274"/>
    </source>
</evidence>
<gene>
    <name evidence="11" type="ORF">AJE_04041</name>
</gene>
<name>H3ZBV1_9ALTE</name>